<feature type="compositionally biased region" description="Polar residues" evidence="1">
    <location>
        <begin position="138"/>
        <end position="159"/>
    </location>
</feature>
<sequence>MTVPKHPIAHDWIKQTLVPFLFHAFTATLPHPANISEQIERSIDFCHRKPDHPSDGDDLVFERIFMAIMHRHKDLEPELEMVVDNLESLAKYLIRRAQVKGPYDLLGRTDIASGAWVEHERQRLADLVLEPEEAKEVSTASATAGSTPNNTILGSSTSARPPCSGSIPIGSAIAVHPELCPRGDTGTVTSGLVTSECLDSLQAPTCIWSSVEHLPK</sequence>
<dbReference type="EMBL" id="JAKIXB020000013">
    <property type="protein sequence ID" value="KAL1603051.1"/>
    <property type="molecule type" value="Genomic_DNA"/>
</dbReference>
<proteinExistence type="predicted"/>
<evidence type="ECO:0000313" key="3">
    <source>
        <dbReference type="Proteomes" id="UP001521222"/>
    </source>
</evidence>
<feature type="region of interest" description="Disordered" evidence="1">
    <location>
        <begin position="137"/>
        <end position="161"/>
    </location>
</feature>
<reference evidence="2 3" key="1">
    <citation type="submission" date="2024-02" db="EMBL/GenBank/DDBJ databases">
        <title>De novo assembly and annotation of 12 fungi associated with fruit tree decline syndrome in Ontario, Canada.</title>
        <authorList>
            <person name="Sulman M."/>
            <person name="Ellouze W."/>
            <person name="Ilyukhin E."/>
        </authorList>
    </citation>
    <scope>NUCLEOTIDE SEQUENCE [LARGE SCALE GENOMIC DNA]</scope>
    <source>
        <strain evidence="2 3">M97-236</strain>
    </source>
</reference>
<gene>
    <name evidence="2" type="ORF">SLS59_004707</name>
</gene>
<dbReference type="Proteomes" id="UP001521222">
    <property type="component" value="Unassembled WGS sequence"/>
</dbReference>
<evidence type="ECO:0000313" key="2">
    <source>
        <dbReference type="EMBL" id="KAL1603051.1"/>
    </source>
</evidence>
<keyword evidence="3" id="KW-1185">Reference proteome</keyword>
<protein>
    <submittedName>
        <fullName evidence="2">Uncharacterized protein</fullName>
    </submittedName>
</protein>
<evidence type="ECO:0000256" key="1">
    <source>
        <dbReference type="SAM" id="MobiDB-lite"/>
    </source>
</evidence>
<name>A0ABR3RF33_9PLEO</name>
<comment type="caution">
    <text evidence="2">The sequence shown here is derived from an EMBL/GenBank/DDBJ whole genome shotgun (WGS) entry which is preliminary data.</text>
</comment>
<organism evidence="2 3">
    <name type="scientific">Nothophoma quercina</name>
    <dbReference type="NCBI Taxonomy" id="749835"/>
    <lineage>
        <taxon>Eukaryota</taxon>
        <taxon>Fungi</taxon>
        <taxon>Dikarya</taxon>
        <taxon>Ascomycota</taxon>
        <taxon>Pezizomycotina</taxon>
        <taxon>Dothideomycetes</taxon>
        <taxon>Pleosporomycetidae</taxon>
        <taxon>Pleosporales</taxon>
        <taxon>Pleosporineae</taxon>
        <taxon>Didymellaceae</taxon>
        <taxon>Nothophoma</taxon>
    </lineage>
</organism>
<accession>A0ABR3RF33</accession>